<accession>A0A5K1I1L7</accession>
<evidence type="ECO:0000313" key="3">
    <source>
        <dbReference type="Proteomes" id="UP000326725"/>
    </source>
</evidence>
<dbReference type="EMBL" id="CABVOU010000009">
    <property type="protein sequence ID" value="VVZ93960.1"/>
    <property type="molecule type" value="Genomic_DNA"/>
</dbReference>
<dbReference type="SUPFAM" id="SSF46689">
    <property type="entry name" value="Homeodomain-like"/>
    <property type="match status" value="1"/>
</dbReference>
<reference evidence="2 3" key="1">
    <citation type="submission" date="2019-09" db="EMBL/GenBank/DDBJ databases">
        <authorList>
            <person name="Criscuolo A."/>
        </authorList>
    </citation>
    <scope>NUCLEOTIDE SEQUENCE [LARGE SCALE GENOMIC DNA]</scope>
    <source>
        <strain evidence="3">3(2)</strain>
    </source>
</reference>
<protein>
    <submittedName>
        <fullName evidence="2">Integrase core domain protein</fullName>
    </submittedName>
</protein>
<dbReference type="NCBIfam" id="NF033545">
    <property type="entry name" value="transpos_IS630"/>
    <property type="match status" value="1"/>
</dbReference>
<dbReference type="SUPFAM" id="SSF53098">
    <property type="entry name" value="Ribonuclease H-like"/>
    <property type="match status" value="1"/>
</dbReference>
<dbReference type="InterPro" id="IPR036397">
    <property type="entry name" value="RNaseH_sf"/>
</dbReference>
<dbReference type="InterPro" id="IPR012337">
    <property type="entry name" value="RNaseH-like_sf"/>
</dbReference>
<dbReference type="InterPro" id="IPR047655">
    <property type="entry name" value="Transpos_IS630-like"/>
</dbReference>
<dbReference type="GO" id="GO:0003676">
    <property type="term" value="F:nucleic acid binding"/>
    <property type="evidence" value="ECO:0007669"/>
    <property type="project" value="InterPro"/>
</dbReference>
<dbReference type="Pfam" id="PF13358">
    <property type="entry name" value="DDE_3"/>
    <property type="match status" value="1"/>
</dbReference>
<dbReference type="Proteomes" id="UP000326725">
    <property type="component" value="Unassembled WGS sequence"/>
</dbReference>
<dbReference type="InterPro" id="IPR038717">
    <property type="entry name" value="Tc1-like_DDE_dom"/>
</dbReference>
<dbReference type="PANTHER" id="PTHR30347:SF1">
    <property type="entry name" value="MECHANOSENSITIVE CHANNEL MSCK"/>
    <property type="match status" value="1"/>
</dbReference>
<dbReference type="AlphaFoldDB" id="A0A5K1I1L7"/>
<evidence type="ECO:0000259" key="1">
    <source>
        <dbReference type="Pfam" id="PF13358"/>
    </source>
</evidence>
<evidence type="ECO:0000313" key="2">
    <source>
        <dbReference type="EMBL" id="VVZ93960.1"/>
    </source>
</evidence>
<dbReference type="Pfam" id="PF13565">
    <property type="entry name" value="HTH_32"/>
    <property type="match status" value="1"/>
</dbReference>
<dbReference type="InterPro" id="IPR052702">
    <property type="entry name" value="MscS-like_channel"/>
</dbReference>
<dbReference type="InterPro" id="IPR009057">
    <property type="entry name" value="Homeodomain-like_sf"/>
</dbReference>
<dbReference type="PANTHER" id="PTHR30347">
    <property type="entry name" value="POTASSIUM CHANNEL RELATED"/>
    <property type="match status" value="1"/>
</dbReference>
<sequence length="362" mass="41338">MPRGRPPLPVVLSHDEHAHLLSLANSRALPHSLVQRAQIVLACADGEANSAIAERMRLNKDTVGKWRKRYLDFGIEGLHDELRPGRPRSYEDEQVAEVINRALTTDPPDGTHWSVRTMAQETGVSKSTVQRWFDLFGIQPHRQRHFKISNDPFFVEKVRDIVGLYLNPPDHAMVLCVDEKTQVQALDRTQPMLPMGLGYVEGVTHDYVRHGTTTLFAALDIASGEVISQCKKRHRHQEFLAFLRHIDANVPNDLDIHLVVDNYATHKHATVKAWLAKRPRYHIHYTPTYASWLNQVERWFGIITQKAIRRGSFSSVKDLVNKIDHFVDHYNENAAPFIWTATAESILAKVKRICLLISGTEH</sequence>
<name>A0A5K1I1L7_9GAMM</name>
<proteinExistence type="predicted"/>
<organism evidence="2 3">
    <name type="scientific">Halomonas lysinitropha</name>
    <dbReference type="NCBI Taxonomy" id="2607506"/>
    <lineage>
        <taxon>Bacteria</taxon>
        <taxon>Pseudomonadati</taxon>
        <taxon>Pseudomonadota</taxon>
        <taxon>Gammaproteobacteria</taxon>
        <taxon>Oceanospirillales</taxon>
        <taxon>Halomonadaceae</taxon>
        <taxon>Halomonas</taxon>
    </lineage>
</organism>
<dbReference type="RefSeq" id="WP_151441743.1">
    <property type="nucleotide sequence ID" value="NZ_CABVOU010000009.1"/>
</dbReference>
<feature type="domain" description="Tc1-like transposase DDE" evidence="1">
    <location>
        <begin position="174"/>
        <end position="319"/>
    </location>
</feature>
<gene>
    <name evidence="2" type="ORF">HALO32_00007</name>
</gene>
<keyword evidence="3" id="KW-1185">Reference proteome</keyword>
<dbReference type="Gene3D" id="3.30.420.10">
    <property type="entry name" value="Ribonuclease H-like superfamily/Ribonuclease H"/>
    <property type="match status" value="1"/>
</dbReference>